<feature type="region of interest" description="Disordered" evidence="1">
    <location>
        <begin position="645"/>
        <end position="712"/>
    </location>
</feature>
<accession>A0A2B7Y4E1</accession>
<dbReference type="Proteomes" id="UP000223968">
    <property type="component" value="Unassembled WGS sequence"/>
</dbReference>
<dbReference type="EMBL" id="PDNB01000023">
    <property type="protein sequence ID" value="PGH15708.1"/>
    <property type="molecule type" value="Genomic_DNA"/>
</dbReference>
<proteinExistence type="predicted"/>
<comment type="caution">
    <text evidence="2">The sequence shown here is derived from an EMBL/GenBank/DDBJ whole genome shotgun (WGS) entry which is preliminary data.</text>
</comment>
<sequence>MGRQPYMNLLALGRSPYEAPETPPEGYVAAERRAEDTVNADGYVQEYDARGHPINPSSKALARQLRRAKNDILSTMGIVVSGEDGNLGISKERQRMNLLSAENDYGLAMATLDQVVTFFSSWWTTSLSARIQTFKRYTHTPFMQIIHTERNTVGLFGFYCAGVPAWTASFVVSVCRNHFLEPAVEYLHGKISALLDDDFYKTIIRHAFIGLHLSCRLALFMVLGQTYMFSLLQSLHVLPALAVPSLRSLIPFGQTSLIQFPHPPTTLSAYAVGNFGFRMLTAPFTAVYMHVYLRPLIESRIYRILRRKLPKPDRPDNLSLRVAAENDLIEWTVPSLGRRSEEEYHRSDLTIGEEIKYELKTFKDWLMGIFTLRTERPSDESARRPSTSRSLRNRLEQLNREFEANVAPLREQYHPPDDTLVSSMQARGEQQLTGHVEGARPSNPTPDASAQDQFSANQILSNDEQRMSHSPLQLAEDYFEDDRGSQGTGRPGMEETFRMGPSASPHQPQRRAPEESQHQPLSRSNTLFSHSSTPESSPLTSPRVRASLVHQNSDVITMQLELLRSNHNSPSQARTTQDNNAITAGPLPNGVIQQPELSASEIDRTATEILDAILSNRGPGQTPGQTPAIPQTDLEALAELTSISNRSNLETLEGEPPTPPPLAATTTANELPDLPSSPLTHRAEPATTTIVTDDNRSLPNPPTLPTPATTVPVPRRTRSERLLAPDHRVTILSSLPVDSLSSHLASLLTSILFYPLESLYLRNFALQFLNSPYLLGGGVAATAIGLRADVRPVNAWCGGGTGKDMLAYLGKVGLVIGMEALVSTAIWGVGSAATILIGVRRFGWGEL</sequence>
<dbReference type="STRING" id="1447875.A0A2B7Y4E1"/>
<evidence type="ECO:0000256" key="1">
    <source>
        <dbReference type="SAM" id="MobiDB-lite"/>
    </source>
</evidence>
<dbReference type="OrthoDB" id="5383784at2759"/>
<organism evidence="2 3">
    <name type="scientific">Helicocarpus griseus UAMH5409</name>
    <dbReference type="NCBI Taxonomy" id="1447875"/>
    <lineage>
        <taxon>Eukaryota</taxon>
        <taxon>Fungi</taxon>
        <taxon>Dikarya</taxon>
        <taxon>Ascomycota</taxon>
        <taxon>Pezizomycotina</taxon>
        <taxon>Eurotiomycetes</taxon>
        <taxon>Eurotiomycetidae</taxon>
        <taxon>Onygenales</taxon>
        <taxon>Ajellomycetaceae</taxon>
        <taxon>Helicocarpus</taxon>
    </lineage>
</organism>
<protein>
    <submittedName>
        <fullName evidence="2">Uncharacterized protein</fullName>
    </submittedName>
</protein>
<feature type="region of interest" description="Disordered" evidence="1">
    <location>
        <begin position="480"/>
        <end position="543"/>
    </location>
</feature>
<evidence type="ECO:0000313" key="3">
    <source>
        <dbReference type="Proteomes" id="UP000223968"/>
    </source>
</evidence>
<keyword evidence="3" id="KW-1185">Reference proteome</keyword>
<reference evidence="2 3" key="1">
    <citation type="submission" date="2017-10" db="EMBL/GenBank/DDBJ databases">
        <title>Comparative genomics in systemic dimorphic fungi from Ajellomycetaceae.</title>
        <authorList>
            <person name="Munoz J.F."/>
            <person name="Mcewen J.G."/>
            <person name="Clay O.K."/>
            <person name="Cuomo C.A."/>
        </authorList>
    </citation>
    <scope>NUCLEOTIDE SEQUENCE [LARGE SCALE GENOMIC DNA]</scope>
    <source>
        <strain evidence="2 3">UAMH5409</strain>
    </source>
</reference>
<evidence type="ECO:0000313" key="2">
    <source>
        <dbReference type="EMBL" id="PGH15708.1"/>
    </source>
</evidence>
<feature type="region of interest" description="Disordered" evidence="1">
    <location>
        <begin position="429"/>
        <end position="451"/>
    </location>
</feature>
<gene>
    <name evidence="2" type="ORF">AJ79_02302</name>
</gene>
<feature type="compositionally biased region" description="Low complexity" evidence="1">
    <location>
        <begin position="526"/>
        <end position="542"/>
    </location>
</feature>
<feature type="compositionally biased region" description="Low complexity" evidence="1">
    <location>
        <begin position="663"/>
        <end position="672"/>
    </location>
</feature>
<name>A0A2B7Y4E1_9EURO</name>
<dbReference type="AlphaFoldDB" id="A0A2B7Y4E1"/>